<proteinExistence type="inferred from homology"/>
<dbReference type="Pfam" id="PF12849">
    <property type="entry name" value="PBP_like_2"/>
    <property type="match status" value="1"/>
</dbReference>
<evidence type="ECO:0000256" key="4">
    <source>
        <dbReference type="ARBA" id="ARBA00022448"/>
    </source>
</evidence>
<evidence type="ECO:0000256" key="1">
    <source>
        <dbReference type="ARBA" id="ARBA00002841"/>
    </source>
</evidence>
<evidence type="ECO:0000313" key="8">
    <source>
        <dbReference type="EMBL" id="AWM37311.1"/>
    </source>
</evidence>
<dbReference type="PANTHER" id="PTHR42996:SF1">
    <property type="entry name" value="PHOSPHATE-BINDING PROTEIN PSTS"/>
    <property type="match status" value="1"/>
</dbReference>
<name>A0A2Z3GXD3_9BACT</name>
<dbReference type="InterPro" id="IPR005673">
    <property type="entry name" value="ABC_phos-bd_PstS"/>
</dbReference>
<dbReference type="Gene3D" id="3.40.190.10">
    <property type="entry name" value="Periplasmic binding protein-like II"/>
    <property type="match status" value="2"/>
</dbReference>
<sequence>MRSFTLVPLALVAAIGGVVLVSGCGKSDPRVSAGGATFVDPIMQKWAAEYKGVKKVEIDYVAKGSGYGITNVTGRMLDFGCSDAPMNATEVKAANEAGGEVVHVPVTVGAVAVIYHLPEVPGLKLSGEVIADIYLGKIKQWDAPVIKALNPGANLPGTNVVFVYRAESSGTTNIFTEYLSKRSAEFAKAPGTSKSPKWPAVGVGKEGNDGVAEHVKNTAGAIGYVELAYAKKNNITFAALTNKANKPVAPDAASVTAAVEAAMKVKADREPYTLHPLTFSFTDAEGDAAYPIVGASYAILFKKLPKDKGPAVVEFLKWAVADGQQYAKDLDYAPLPAELTKKAQELLGTVTFE</sequence>
<dbReference type="Proteomes" id="UP000245802">
    <property type="component" value="Chromosome"/>
</dbReference>
<keyword evidence="5 6" id="KW-0592">Phosphate transport</keyword>
<dbReference type="InterPro" id="IPR050962">
    <property type="entry name" value="Phosphate-bind_PstS"/>
</dbReference>
<dbReference type="OrthoDB" id="9790048at2"/>
<dbReference type="GO" id="GO:0043190">
    <property type="term" value="C:ATP-binding cassette (ABC) transporter complex"/>
    <property type="evidence" value="ECO:0007669"/>
    <property type="project" value="InterPro"/>
</dbReference>
<dbReference type="PANTHER" id="PTHR42996">
    <property type="entry name" value="PHOSPHATE-BINDING PROTEIN PSTS"/>
    <property type="match status" value="1"/>
</dbReference>
<comment type="subunit">
    <text evidence="3">The complex is composed of two ATP-binding proteins (PstB), two transmembrane proteins (PstC and PstA) and a solute-binding protein (PstS).</text>
</comment>
<dbReference type="RefSeq" id="WP_010041866.1">
    <property type="nucleotide sequence ID" value="NZ_CP025958.1"/>
</dbReference>
<dbReference type="GO" id="GO:0035435">
    <property type="term" value="P:phosphate ion transmembrane transport"/>
    <property type="evidence" value="ECO:0007669"/>
    <property type="project" value="InterPro"/>
</dbReference>
<evidence type="ECO:0000256" key="2">
    <source>
        <dbReference type="ARBA" id="ARBA00008725"/>
    </source>
</evidence>
<dbReference type="NCBIfam" id="TIGR00975">
    <property type="entry name" value="3a0107s03"/>
    <property type="match status" value="1"/>
</dbReference>
<dbReference type="SUPFAM" id="SSF53850">
    <property type="entry name" value="Periplasmic binding protein-like II"/>
    <property type="match status" value="1"/>
</dbReference>
<evidence type="ECO:0000313" key="9">
    <source>
        <dbReference type="Proteomes" id="UP000245802"/>
    </source>
</evidence>
<comment type="function">
    <text evidence="1">Part of the ABC transporter complex PstSACB involved in phosphate import.</text>
</comment>
<evidence type="ECO:0000256" key="6">
    <source>
        <dbReference type="PIRNR" id="PIRNR002756"/>
    </source>
</evidence>
<evidence type="ECO:0000259" key="7">
    <source>
        <dbReference type="Pfam" id="PF12849"/>
    </source>
</evidence>
<feature type="domain" description="PBP" evidence="7">
    <location>
        <begin position="30"/>
        <end position="322"/>
    </location>
</feature>
<dbReference type="GO" id="GO:0042301">
    <property type="term" value="F:phosphate ion binding"/>
    <property type="evidence" value="ECO:0007669"/>
    <property type="project" value="InterPro"/>
</dbReference>
<organism evidence="8 9">
    <name type="scientific">Gemmata obscuriglobus</name>
    <dbReference type="NCBI Taxonomy" id="114"/>
    <lineage>
        <taxon>Bacteria</taxon>
        <taxon>Pseudomonadati</taxon>
        <taxon>Planctomycetota</taxon>
        <taxon>Planctomycetia</taxon>
        <taxon>Gemmatales</taxon>
        <taxon>Gemmataceae</taxon>
        <taxon>Gemmata</taxon>
    </lineage>
</organism>
<dbReference type="AlphaFoldDB" id="A0A2Z3GXD3"/>
<keyword evidence="4 6" id="KW-0813">Transport</keyword>
<evidence type="ECO:0000256" key="3">
    <source>
        <dbReference type="ARBA" id="ARBA00011529"/>
    </source>
</evidence>
<dbReference type="InterPro" id="IPR024370">
    <property type="entry name" value="PBP_domain"/>
</dbReference>
<comment type="similarity">
    <text evidence="2 6">Belongs to the PstS family.</text>
</comment>
<keyword evidence="9" id="KW-1185">Reference proteome</keyword>
<dbReference type="PROSITE" id="PS51257">
    <property type="entry name" value="PROKAR_LIPOPROTEIN"/>
    <property type="match status" value="1"/>
</dbReference>
<reference evidence="8 9" key="1">
    <citation type="submission" date="2018-01" db="EMBL/GenBank/DDBJ databases">
        <title>G. obscuriglobus.</title>
        <authorList>
            <person name="Franke J."/>
            <person name="Blomberg W."/>
            <person name="Selmecki A."/>
        </authorList>
    </citation>
    <scope>NUCLEOTIDE SEQUENCE [LARGE SCALE GENOMIC DNA]</scope>
    <source>
        <strain evidence="8 9">DSM 5831</strain>
    </source>
</reference>
<accession>A0A2Z3GXD3</accession>
<dbReference type="EMBL" id="CP025958">
    <property type="protein sequence ID" value="AWM37311.1"/>
    <property type="molecule type" value="Genomic_DNA"/>
</dbReference>
<evidence type="ECO:0000256" key="5">
    <source>
        <dbReference type="ARBA" id="ARBA00022592"/>
    </source>
</evidence>
<dbReference type="KEGG" id="gog:C1280_09930"/>
<protein>
    <recommendedName>
        <fullName evidence="6">Phosphate-binding protein</fullName>
    </recommendedName>
</protein>
<dbReference type="PIRSF" id="PIRSF002756">
    <property type="entry name" value="PstS"/>
    <property type="match status" value="1"/>
</dbReference>
<gene>
    <name evidence="8" type="primary">pstS</name>
    <name evidence="8" type="ORF">C1280_09930</name>
</gene>
<dbReference type="CDD" id="cd13565">
    <property type="entry name" value="PBP2_PstS"/>
    <property type="match status" value="1"/>
</dbReference>